<feature type="compositionally biased region" description="Low complexity" evidence="7">
    <location>
        <begin position="374"/>
        <end position="384"/>
    </location>
</feature>
<keyword evidence="10" id="KW-1185">Reference proteome</keyword>
<dbReference type="InterPro" id="IPR016024">
    <property type="entry name" value="ARM-type_fold"/>
</dbReference>
<dbReference type="InterPro" id="IPR032682">
    <property type="entry name" value="Cnd1_C"/>
</dbReference>
<dbReference type="Gene3D" id="1.25.10.10">
    <property type="entry name" value="Leucine-rich Repeat Variant"/>
    <property type="match status" value="2"/>
</dbReference>
<evidence type="ECO:0000256" key="6">
    <source>
        <dbReference type="ARBA" id="ARBA00023306"/>
    </source>
</evidence>
<feature type="compositionally biased region" description="Low complexity" evidence="7">
    <location>
        <begin position="1387"/>
        <end position="1415"/>
    </location>
</feature>
<feature type="compositionally biased region" description="Low complexity" evidence="7">
    <location>
        <begin position="1795"/>
        <end position="1811"/>
    </location>
</feature>
<comment type="subcellular location">
    <subcellularLocation>
        <location evidence="1">Nucleus</location>
    </subcellularLocation>
</comment>
<feature type="compositionally biased region" description="Basic and acidic residues" evidence="7">
    <location>
        <begin position="1695"/>
        <end position="1712"/>
    </location>
</feature>
<keyword evidence="6" id="KW-0131">Cell cycle</keyword>
<sequence length="1826" mass="188405">MELGSEPLSSMEWAKKVMEEMMDATVHSDGVAPGLSGHAIEALASIFGGQLTAGTMNGDGGVNEQDAPPVPSSQLSELWAGLAGSSGRLSQLVSGLRHPMEGGGPAGQGAAAAYLGMLLAPGCPLYSLFDTLTFLALLKCIQEASREEAKRDIGSRTGEMSKKKAGKRRGGTRDESEPCDASEPALDDVDTGGSATYAPNPGHAARLARRLVTGDLLVGLTKLLGKLPLADQPEARKVLIDTLAEAARGGAAGGGQRATEVAYAALLRLFELEHGVPLETGVAIMRAVTPSVLLAYESTGGTPDTEQRPARRGDEQGRTRAGVRARAIAFVSQDVLEWARAQDEQGGLDGSGQGAQADCPESPIAGPSEGGGQARTQAAPQQPRSTSGKAVRLAVAAMLRHLSLKAADLKADGRALAVDAIGCIAAQLDSGDLHKFAKFVLRLSRNAKVSLRHFAVDLAVGLLTQLADPFHHDSPLPAGSPPPPVPPPRCSDKAPQVRSRALTNLATAWDHAWAEPRHRPFLLDLLGLHPPREGPPQAAATPHWNPWGAVGRSPSPLPGDLSPAASTAQPGPGPSPLTPEAAYRSLGPLLRRRAGDGKAAVRRAALGLMEQLVRGAGSAPHLGARDGPPETPAQPPGGRGTPAGNKVGAFPTGADLAVMEAACSDPALSVRRAALGAISAVLRRWPGNAAVANAWAQAVLPMVADTEQSVQERCLDLFQKLVLDRVAQAGPTVAPPQGPARASGEPGVPREVITALGALSHRGGPAPACLTRLCGLLAKKGRLQPGVAAALQRVIIVAERWGTSRPQAPRGAWLLLAEAAAHTPGAVSWEFLQSRWRKLGESEDGSKGGETGRNYGTAGQERGGASASAAVEDRVCLLRTIVHVAACFPEDAAARLASALLAKLHNFALRPCDVGPHVDALVVLCARTPGGQAQLRHTAAGLLERAADLLAAHVRAGAGSERAAQPDGPPVPYTAPDSSAAVPSEATVETALFTVGALVQAASDGPPPPRLVTLVQSLVAAPSSGRAVPRVAAHAWVALGKLCLADERLAKRCMPLLVQELEGAASPAVRNNILVALADLCVRYTALVDSWVGRLAVCLRDACEVVRRQALLLLGSLLQREYVKWRGPLFHRVLRALVDDSPAVRRLAHCLFHDVLAAKAPLLAYTHFVEALSVLNDCPALHSDTVRAASQRERDLFSIKGLDAGAQAQRVVIYDALLAAMAPEHRFATTAKLCAEILGGVAEGALALPACAGVLLDALTVVASKAIRAGAKGRADADDDAPDDGAGGAAAAAAAAKGRLVSAVMKKNLMENVVPILIELKRVLEEARSPLLGPLMECIRSLLKEYKAELDDIFAADRQLGKEILYDIQKHEAAAKAAAAAARLATPATAATHRQGAPRTGGATPRGTPTTHRGAVSGRTVGRRPEQLTALESIRRTGGAGSAGAMGRTPTSLHGAPVPAQVGEGAGGATSAGRRDGGGAEPMASSPAGAAPPAAGQDEVAQPAAEHRDEEPSFEFQLPQLDVDPPTPQQTRRLAGLFDGLAADAGHVPEAGMPGRGGGLTEEASFENGGQTGSGARDTGWQPDPSSSTPVRPAASFAAAFLSPPLRPARTPLARSTLATPLPGGRPQLGTPAARTPAATPAPGPGSSGRSPTLGLVLQEGAAATPSLRTLSVPRLRPGASRWAERQARAAAPGEDGRAQRPAAERRAEGKAPKAGAGAERKGGGEAAEEQENRMPLPSPLPVRVYAPGAAEGGRPGGAAVLLFSPDQALPPLRQWNVQLPDSQETTKRPHRTPSKSPLGAPAASSPSPTAVRDLHSNRLRTGLAP</sequence>
<keyword evidence="2" id="KW-0132">Cell division</keyword>
<keyword evidence="4" id="KW-0226">DNA condensation</keyword>
<evidence type="ECO:0000256" key="5">
    <source>
        <dbReference type="ARBA" id="ARBA00023242"/>
    </source>
</evidence>
<feature type="compositionally biased region" description="Low complexity" evidence="7">
    <location>
        <begin position="1534"/>
        <end position="1546"/>
    </location>
</feature>
<feature type="compositionally biased region" description="Low complexity" evidence="7">
    <location>
        <begin position="1593"/>
        <end position="1616"/>
    </location>
</feature>
<keyword evidence="5" id="KW-0539">Nucleus</keyword>
<feature type="region of interest" description="Disordered" evidence="7">
    <location>
        <begin position="148"/>
        <end position="193"/>
    </location>
</feature>
<dbReference type="OMA" id="KYRQFAV"/>
<dbReference type="GO" id="GO:0010032">
    <property type="term" value="P:meiotic chromosome condensation"/>
    <property type="evidence" value="ECO:0000318"/>
    <property type="project" value="GO_Central"/>
</dbReference>
<dbReference type="GO" id="GO:0005634">
    <property type="term" value="C:nucleus"/>
    <property type="evidence" value="ECO:0007669"/>
    <property type="project" value="UniProtKB-SubCell"/>
</dbReference>
<dbReference type="Pfam" id="PF12717">
    <property type="entry name" value="Cnd1"/>
    <property type="match status" value="1"/>
</dbReference>
<feature type="region of interest" description="Disordered" evidence="7">
    <location>
        <begin position="958"/>
        <end position="980"/>
    </location>
</feature>
<evidence type="ECO:0000313" key="9">
    <source>
        <dbReference type="EMBL" id="GAQ85855.1"/>
    </source>
</evidence>
<dbReference type="GO" id="GO:0007076">
    <property type="term" value="P:mitotic chromosome condensation"/>
    <property type="evidence" value="ECO:0000318"/>
    <property type="project" value="GO_Central"/>
</dbReference>
<dbReference type="Proteomes" id="UP000054558">
    <property type="component" value="Unassembled WGS sequence"/>
</dbReference>
<dbReference type="EMBL" id="DF237207">
    <property type="protein sequence ID" value="GAQ85855.1"/>
    <property type="molecule type" value="Genomic_DNA"/>
</dbReference>
<dbReference type="STRING" id="105231.A0A1Y1I4J1"/>
<organism evidence="9 10">
    <name type="scientific">Klebsormidium nitens</name>
    <name type="common">Green alga</name>
    <name type="synonym">Ulothrix nitens</name>
    <dbReference type="NCBI Taxonomy" id="105231"/>
    <lineage>
        <taxon>Eukaryota</taxon>
        <taxon>Viridiplantae</taxon>
        <taxon>Streptophyta</taxon>
        <taxon>Klebsormidiophyceae</taxon>
        <taxon>Klebsormidiales</taxon>
        <taxon>Klebsormidiaceae</taxon>
        <taxon>Klebsormidium</taxon>
    </lineage>
</organism>
<dbReference type="GO" id="GO:0000796">
    <property type="term" value="C:condensin complex"/>
    <property type="evidence" value="ECO:0000318"/>
    <property type="project" value="GO_Central"/>
</dbReference>
<dbReference type="SUPFAM" id="SSF48371">
    <property type="entry name" value="ARM repeat"/>
    <property type="match status" value="1"/>
</dbReference>
<feature type="compositionally biased region" description="Pro residues" evidence="7">
    <location>
        <begin position="478"/>
        <end position="489"/>
    </location>
</feature>
<feature type="compositionally biased region" description="Acidic residues" evidence="7">
    <location>
        <begin position="177"/>
        <end position="190"/>
    </location>
</feature>
<evidence type="ECO:0000256" key="3">
    <source>
        <dbReference type="ARBA" id="ARBA00022776"/>
    </source>
</evidence>
<accession>A0A1Y1I4J1</accession>
<feature type="compositionally biased region" description="Low complexity" evidence="7">
    <location>
        <begin position="1629"/>
        <end position="1641"/>
    </location>
</feature>
<name>A0A1Y1I4J1_KLENI</name>
<feature type="region of interest" description="Disordered" evidence="7">
    <location>
        <begin position="840"/>
        <end position="863"/>
    </location>
</feature>
<dbReference type="GO" id="GO:0042393">
    <property type="term" value="F:histone binding"/>
    <property type="evidence" value="ECO:0000318"/>
    <property type="project" value="GO_Central"/>
</dbReference>
<feature type="compositionally biased region" description="Basic and acidic residues" evidence="7">
    <location>
        <begin position="305"/>
        <end position="318"/>
    </location>
</feature>
<dbReference type="OrthoDB" id="10263978at2759"/>
<feature type="compositionally biased region" description="Basic and acidic residues" evidence="7">
    <location>
        <begin position="148"/>
        <end position="162"/>
    </location>
</feature>
<dbReference type="PANTHER" id="PTHR14222:SF1">
    <property type="entry name" value="CONDENSIN-2 COMPLEX SUBUNIT D3"/>
    <property type="match status" value="1"/>
</dbReference>
<evidence type="ECO:0000256" key="1">
    <source>
        <dbReference type="ARBA" id="ARBA00004123"/>
    </source>
</evidence>
<feature type="compositionally biased region" description="Low complexity" evidence="7">
    <location>
        <begin position="1481"/>
        <end position="1496"/>
    </location>
</feature>
<protein>
    <submittedName>
        <fullName evidence="9">Condensin complex subunit 1</fullName>
    </submittedName>
</protein>
<dbReference type="GO" id="GO:0000779">
    <property type="term" value="C:condensed chromosome, centromeric region"/>
    <property type="evidence" value="ECO:0000318"/>
    <property type="project" value="GO_Central"/>
</dbReference>
<evidence type="ECO:0000313" key="10">
    <source>
        <dbReference type="Proteomes" id="UP000054558"/>
    </source>
</evidence>
<feature type="region of interest" description="Disordered" evidence="7">
    <location>
        <begin position="533"/>
        <end position="581"/>
    </location>
</feature>
<dbReference type="InterPro" id="IPR026971">
    <property type="entry name" value="CND1/NCAPD3"/>
</dbReference>
<gene>
    <name evidence="9" type="ORF">KFL_002580040</name>
</gene>
<evidence type="ECO:0000256" key="4">
    <source>
        <dbReference type="ARBA" id="ARBA00023067"/>
    </source>
</evidence>
<keyword evidence="3" id="KW-0498">Mitosis</keyword>
<feature type="domain" description="Condensin complex subunit 1 C-terminal" evidence="8">
    <location>
        <begin position="1069"/>
        <end position="1235"/>
    </location>
</feature>
<feature type="region of interest" description="Disordered" evidence="7">
    <location>
        <begin position="1387"/>
        <end position="1826"/>
    </location>
</feature>
<feature type="region of interest" description="Disordered" evidence="7">
    <location>
        <begin position="344"/>
        <end position="389"/>
    </location>
</feature>
<evidence type="ECO:0000256" key="7">
    <source>
        <dbReference type="SAM" id="MobiDB-lite"/>
    </source>
</evidence>
<dbReference type="PANTHER" id="PTHR14222">
    <property type="entry name" value="CONDENSIN"/>
    <property type="match status" value="1"/>
</dbReference>
<dbReference type="GO" id="GO:0051301">
    <property type="term" value="P:cell division"/>
    <property type="evidence" value="ECO:0007669"/>
    <property type="project" value="UniProtKB-KW"/>
</dbReference>
<reference evidence="9 10" key="1">
    <citation type="journal article" date="2014" name="Nat. Commun.">
        <title>Klebsormidium flaccidum genome reveals primary factors for plant terrestrial adaptation.</title>
        <authorList>
            <person name="Hori K."/>
            <person name="Maruyama F."/>
            <person name="Fujisawa T."/>
            <person name="Togashi T."/>
            <person name="Yamamoto N."/>
            <person name="Seo M."/>
            <person name="Sato S."/>
            <person name="Yamada T."/>
            <person name="Mori H."/>
            <person name="Tajima N."/>
            <person name="Moriyama T."/>
            <person name="Ikeuchi M."/>
            <person name="Watanabe M."/>
            <person name="Wada H."/>
            <person name="Kobayashi K."/>
            <person name="Saito M."/>
            <person name="Masuda T."/>
            <person name="Sasaki-Sekimoto Y."/>
            <person name="Mashiguchi K."/>
            <person name="Awai K."/>
            <person name="Shimojima M."/>
            <person name="Masuda S."/>
            <person name="Iwai M."/>
            <person name="Nobusawa T."/>
            <person name="Narise T."/>
            <person name="Kondo S."/>
            <person name="Saito H."/>
            <person name="Sato R."/>
            <person name="Murakawa M."/>
            <person name="Ihara Y."/>
            <person name="Oshima-Yamada Y."/>
            <person name="Ohtaka K."/>
            <person name="Satoh M."/>
            <person name="Sonobe K."/>
            <person name="Ishii M."/>
            <person name="Ohtani R."/>
            <person name="Kanamori-Sato M."/>
            <person name="Honoki R."/>
            <person name="Miyazaki D."/>
            <person name="Mochizuki H."/>
            <person name="Umetsu J."/>
            <person name="Higashi K."/>
            <person name="Shibata D."/>
            <person name="Kamiya Y."/>
            <person name="Sato N."/>
            <person name="Nakamura Y."/>
            <person name="Tabata S."/>
            <person name="Ida S."/>
            <person name="Kurokawa K."/>
            <person name="Ohta H."/>
        </authorList>
    </citation>
    <scope>NUCLEOTIDE SEQUENCE [LARGE SCALE GENOMIC DNA]</scope>
    <source>
        <strain evidence="9 10">NIES-2285</strain>
    </source>
</reference>
<proteinExistence type="predicted"/>
<feature type="region of interest" description="Disordered" evidence="7">
    <location>
        <begin position="618"/>
        <end position="648"/>
    </location>
</feature>
<dbReference type="InterPro" id="IPR011989">
    <property type="entry name" value="ARM-like"/>
</dbReference>
<evidence type="ECO:0000259" key="8">
    <source>
        <dbReference type="Pfam" id="PF12717"/>
    </source>
</evidence>
<feature type="region of interest" description="Disordered" evidence="7">
    <location>
        <begin position="473"/>
        <end position="496"/>
    </location>
</feature>
<evidence type="ECO:0000256" key="2">
    <source>
        <dbReference type="ARBA" id="ARBA00022618"/>
    </source>
</evidence>
<feature type="region of interest" description="Disordered" evidence="7">
    <location>
        <begin position="297"/>
        <end position="321"/>
    </location>
</feature>